<dbReference type="PANTHER" id="PTHR31674">
    <property type="entry name" value="B3 DOMAIN-CONTAINING PROTEIN REM-LIKE 3-RELATED"/>
    <property type="match status" value="1"/>
</dbReference>
<feature type="compositionally biased region" description="Low complexity" evidence="6">
    <location>
        <begin position="301"/>
        <end position="311"/>
    </location>
</feature>
<dbReference type="Pfam" id="PF02362">
    <property type="entry name" value="B3"/>
    <property type="match status" value="2"/>
</dbReference>
<organism evidence="8 9">
    <name type="scientific">Brassica campestris</name>
    <name type="common">Field mustard</name>
    <dbReference type="NCBI Taxonomy" id="3711"/>
    <lineage>
        <taxon>Eukaryota</taxon>
        <taxon>Viridiplantae</taxon>
        <taxon>Streptophyta</taxon>
        <taxon>Embryophyta</taxon>
        <taxon>Tracheophyta</taxon>
        <taxon>Spermatophyta</taxon>
        <taxon>Magnoliopsida</taxon>
        <taxon>eudicotyledons</taxon>
        <taxon>Gunneridae</taxon>
        <taxon>Pentapetalae</taxon>
        <taxon>rosids</taxon>
        <taxon>malvids</taxon>
        <taxon>Brassicales</taxon>
        <taxon>Brassicaceae</taxon>
        <taxon>Brassiceae</taxon>
        <taxon>Brassica</taxon>
    </lineage>
</organism>
<dbReference type="PROSITE" id="PS50863">
    <property type="entry name" value="B3"/>
    <property type="match status" value="2"/>
</dbReference>
<evidence type="ECO:0000256" key="6">
    <source>
        <dbReference type="SAM" id="MobiDB-lite"/>
    </source>
</evidence>
<dbReference type="CDD" id="cd10017">
    <property type="entry name" value="B3_DNA"/>
    <property type="match status" value="2"/>
</dbReference>
<dbReference type="PANTHER" id="PTHR31674:SF41">
    <property type="entry name" value="B3 DOMAIN-CONTAINING PROTEIN REM-LIKE 1-RELATED"/>
    <property type="match status" value="1"/>
</dbReference>
<name>A0A8D9MCT1_BRACM</name>
<dbReference type="Gene3D" id="2.40.330.10">
    <property type="entry name" value="DNA-binding pseudobarrel domain"/>
    <property type="match status" value="2"/>
</dbReference>
<feature type="region of interest" description="Disordered" evidence="6">
    <location>
        <begin position="169"/>
        <end position="192"/>
    </location>
</feature>
<evidence type="ECO:0000256" key="1">
    <source>
        <dbReference type="ARBA" id="ARBA00004123"/>
    </source>
</evidence>
<dbReference type="InterPro" id="IPR003340">
    <property type="entry name" value="B3_DNA-bd"/>
</dbReference>
<proteinExistence type="predicted"/>
<keyword evidence="3" id="KW-0238">DNA-binding</keyword>
<evidence type="ECO:0000259" key="7">
    <source>
        <dbReference type="PROSITE" id="PS50863"/>
    </source>
</evidence>
<feature type="domain" description="TF-B3" evidence="7">
    <location>
        <begin position="201"/>
        <end position="298"/>
    </location>
</feature>
<dbReference type="InterPro" id="IPR015300">
    <property type="entry name" value="DNA-bd_pseudobarrel_sf"/>
</dbReference>
<evidence type="ECO:0000313" key="9">
    <source>
        <dbReference type="Proteomes" id="UP000694005"/>
    </source>
</evidence>
<dbReference type="InterPro" id="IPR039218">
    <property type="entry name" value="REM_fam"/>
</dbReference>
<feature type="region of interest" description="Disordered" evidence="6">
    <location>
        <begin position="287"/>
        <end position="311"/>
    </location>
</feature>
<keyword evidence="4" id="KW-0804">Transcription</keyword>
<protein>
    <recommendedName>
        <fullName evidence="7">TF-B3 domain-containing protein</fullName>
    </recommendedName>
</protein>
<reference evidence="8 9" key="1">
    <citation type="submission" date="2021-07" db="EMBL/GenBank/DDBJ databases">
        <authorList>
            <consortium name="Genoscope - CEA"/>
            <person name="William W."/>
        </authorList>
    </citation>
    <scope>NUCLEOTIDE SEQUENCE [LARGE SCALE GENOMIC DNA]</scope>
</reference>
<dbReference type="Proteomes" id="UP000694005">
    <property type="component" value="Chromosome A04"/>
</dbReference>
<dbReference type="EMBL" id="LS974620">
    <property type="protein sequence ID" value="CAG7907133.1"/>
    <property type="molecule type" value="Genomic_DNA"/>
</dbReference>
<evidence type="ECO:0000256" key="2">
    <source>
        <dbReference type="ARBA" id="ARBA00023015"/>
    </source>
</evidence>
<feature type="region of interest" description="Disordered" evidence="6">
    <location>
        <begin position="1"/>
        <end position="21"/>
    </location>
</feature>
<feature type="compositionally biased region" description="Basic and acidic residues" evidence="6">
    <location>
        <begin position="173"/>
        <end position="191"/>
    </location>
</feature>
<sequence>MNISETKVKTEVDSSSSDHPCPLALVTASNVRKDTQCLRQDLCPTVSIHDGTQGDNNKKKRRGRPPTSPSQKQFMKLKLAHDSLIKYRQYLSVPFMRANGMTKPGLITLVGKDGAKWKVNLYEEKSGSSLCLGKGWKDFAKANGLKTGEYFTLESAWKNEIPMLSLVNTESASDGKERGESSKAMEKERSTDTSSIVQNRVVTLALETKDVKACTLHLPSEFVTAIGIKKLGTITLLGKDGMEWCGCLLSRDGTVAVGVGWRNFCEANGVKLGDSFSLVFINEEEDTGPPSDAVHPPPSCTSPATETASSPSSSSLLLLPWSQPEQFAEHAYLHPIFFKKNNQINVFFSFKMLCPNVLTIQSIKKKWLSESYIFKYKNLRNEKLIFFSKSKYSNPIRINGTRTKNT</sequence>
<gene>
    <name evidence="8" type="ORF">BRAPAZ1V2_A04P20340.2</name>
</gene>
<dbReference type="Gramene" id="A04p20340.2_BraZ1">
    <property type="protein sequence ID" value="A04p20340.2_BraZ1.CDS"/>
    <property type="gene ID" value="A04g20340.2_BraZ1"/>
</dbReference>
<dbReference type="AlphaFoldDB" id="A0A8D9MCT1"/>
<dbReference type="GO" id="GO:0003677">
    <property type="term" value="F:DNA binding"/>
    <property type="evidence" value="ECO:0007669"/>
    <property type="project" value="UniProtKB-KW"/>
</dbReference>
<accession>A0A8D9MCT1</accession>
<evidence type="ECO:0000313" key="8">
    <source>
        <dbReference type="EMBL" id="CAG7907133.1"/>
    </source>
</evidence>
<keyword evidence="5" id="KW-0539">Nucleus</keyword>
<dbReference type="SUPFAM" id="SSF101936">
    <property type="entry name" value="DNA-binding pseudobarrel domain"/>
    <property type="match status" value="2"/>
</dbReference>
<evidence type="ECO:0000256" key="4">
    <source>
        <dbReference type="ARBA" id="ARBA00023163"/>
    </source>
</evidence>
<dbReference type="SMART" id="SM01019">
    <property type="entry name" value="B3"/>
    <property type="match status" value="2"/>
</dbReference>
<dbReference type="GO" id="GO:0005634">
    <property type="term" value="C:nucleus"/>
    <property type="evidence" value="ECO:0007669"/>
    <property type="project" value="UniProtKB-SubCell"/>
</dbReference>
<comment type="subcellular location">
    <subcellularLocation>
        <location evidence="1">Nucleus</location>
    </subcellularLocation>
</comment>
<feature type="compositionally biased region" description="Basic and acidic residues" evidence="6">
    <location>
        <begin position="1"/>
        <end position="12"/>
    </location>
</feature>
<feature type="domain" description="TF-B3" evidence="7">
    <location>
        <begin position="74"/>
        <end position="170"/>
    </location>
</feature>
<feature type="region of interest" description="Disordered" evidence="6">
    <location>
        <begin position="48"/>
        <end position="72"/>
    </location>
</feature>
<keyword evidence="2" id="KW-0805">Transcription regulation</keyword>
<evidence type="ECO:0000256" key="5">
    <source>
        <dbReference type="ARBA" id="ARBA00023242"/>
    </source>
</evidence>
<evidence type="ECO:0000256" key="3">
    <source>
        <dbReference type="ARBA" id="ARBA00023125"/>
    </source>
</evidence>